<name>A0A0E9VTU6_ANGAN</name>
<reference evidence="2" key="2">
    <citation type="journal article" date="2015" name="Fish Shellfish Immunol.">
        <title>Early steps in the European eel (Anguilla anguilla)-Vibrio vulnificus interaction in the gills: Role of the RtxA13 toxin.</title>
        <authorList>
            <person name="Callol A."/>
            <person name="Pajuelo D."/>
            <person name="Ebbesson L."/>
            <person name="Teles M."/>
            <person name="MacKenzie S."/>
            <person name="Amaro C."/>
        </authorList>
    </citation>
    <scope>NUCLEOTIDE SEQUENCE</scope>
</reference>
<dbReference type="EMBL" id="GBXM01027131">
    <property type="protein sequence ID" value="JAH81446.1"/>
    <property type="molecule type" value="Transcribed_RNA"/>
</dbReference>
<feature type="compositionally biased region" description="Polar residues" evidence="1">
    <location>
        <begin position="10"/>
        <end position="20"/>
    </location>
</feature>
<evidence type="ECO:0000256" key="1">
    <source>
        <dbReference type="SAM" id="MobiDB-lite"/>
    </source>
</evidence>
<feature type="region of interest" description="Disordered" evidence="1">
    <location>
        <begin position="1"/>
        <end position="20"/>
    </location>
</feature>
<dbReference type="AlphaFoldDB" id="A0A0E9VTU6"/>
<organism evidence="2">
    <name type="scientific">Anguilla anguilla</name>
    <name type="common">European freshwater eel</name>
    <name type="synonym">Muraena anguilla</name>
    <dbReference type="NCBI Taxonomy" id="7936"/>
    <lineage>
        <taxon>Eukaryota</taxon>
        <taxon>Metazoa</taxon>
        <taxon>Chordata</taxon>
        <taxon>Craniata</taxon>
        <taxon>Vertebrata</taxon>
        <taxon>Euteleostomi</taxon>
        <taxon>Actinopterygii</taxon>
        <taxon>Neopterygii</taxon>
        <taxon>Teleostei</taxon>
        <taxon>Anguilliformes</taxon>
        <taxon>Anguillidae</taxon>
        <taxon>Anguilla</taxon>
    </lineage>
</organism>
<reference evidence="2" key="1">
    <citation type="submission" date="2014-11" db="EMBL/GenBank/DDBJ databases">
        <authorList>
            <person name="Amaro Gonzalez C."/>
        </authorList>
    </citation>
    <scope>NUCLEOTIDE SEQUENCE</scope>
</reference>
<protein>
    <submittedName>
        <fullName evidence="2">Uncharacterized protein</fullName>
    </submittedName>
</protein>
<evidence type="ECO:0000313" key="2">
    <source>
        <dbReference type="EMBL" id="JAH81446.1"/>
    </source>
</evidence>
<sequence length="20" mass="2252">MLFSMERIHNPSSGQMEASV</sequence>
<proteinExistence type="predicted"/>
<accession>A0A0E9VTU6</accession>